<protein>
    <submittedName>
        <fullName evidence="2">Uncharacterized protein</fullName>
    </submittedName>
</protein>
<proteinExistence type="predicted"/>
<reference evidence="2" key="1">
    <citation type="submission" date="2023-10" db="EMBL/GenBank/DDBJ databases">
        <authorList>
            <person name="Chen Y."/>
            <person name="Shah S."/>
            <person name="Dougan E. K."/>
            <person name="Thang M."/>
            <person name="Chan C."/>
        </authorList>
    </citation>
    <scope>NUCLEOTIDE SEQUENCE [LARGE SCALE GENOMIC DNA]</scope>
</reference>
<comment type="caution">
    <text evidence="2">The sequence shown here is derived from an EMBL/GenBank/DDBJ whole genome shotgun (WGS) entry which is preliminary data.</text>
</comment>
<feature type="compositionally biased region" description="Low complexity" evidence="1">
    <location>
        <begin position="938"/>
        <end position="952"/>
    </location>
</feature>
<feature type="region of interest" description="Disordered" evidence="1">
    <location>
        <begin position="668"/>
        <end position="692"/>
    </location>
</feature>
<name>A0ABN9RDE1_9DINO</name>
<evidence type="ECO:0000313" key="2">
    <source>
        <dbReference type="EMBL" id="CAK0816081.1"/>
    </source>
</evidence>
<organism evidence="2 3">
    <name type="scientific">Prorocentrum cordatum</name>
    <dbReference type="NCBI Taxonomy" id="2364126"/>
    <lineage>
        <taxon>Eukaryota</taxon>
        <taxon>Sar</taxon>
        <taxon>Alveolata</taxon>
        <taxon>Dinophyceae</taxon>
        <taxon>Prorocentrales</taxon>
        <taxon>Prorocentraceae</taxon>
        <taxon>Prorocentrum</taxon>
    </lineage>
</organism>
<gene>
    <name evidence="2" type="ORF">PCOR1329_LOCUS19153</name>
</gene>
<evidence type="ECO:0000313" key="3">
    <source>
        <dbReference type="Proteomes" id="UP001189429"/>
    </source>
</evidence>
<evidence type="ECO:0000256" key="1">
    <source>
        <dbReference type="SAM" id="MobiDB-lite"/>
    </source>
</evidence>
<accession>A0ABN9RDE1</accession>
<feature type="region of interest" description="Disordered" evidence="1">
    <location>
        <begin position="922"/>
        <end position="952"/>
    </location>
</feature>
<sequence>MTRREDFGSDGALPELRAADWRMRYLQREGFGIEGRDSPGPPRPMNPTSIEVKFRRLQTIRPARWGEVGGAEGKGVGGKMSLEGQAAFSGASRSAAAAVVSPGPIEHVRRDVAMEAKSHKRMRLAREERPEAMVQLRVVGGACAVEQPPLGCYSPALFPLPGAGSAPAPLADAAARLRRGSAPAPYSDPLLRDQRCWSSFVQPLHGRRLADFHLGDGARAEIFFVGKKDGRFRMVADCRRSNGPLGVRLATGDAFGALDMADDGALLTVEGADLKGAFYQSELPEQLRSVFALRPAHAGALGVASQGGASAMASARLCPRRARAGGCDDAARLRDGRPAPPLGPAGHLARVGNFVSIGYDATAVRSVVARAMAELERRGQAATHEGHLGDNEGEYSFLGWPTSSAGRLSAAASRLRRARLAVRGLLRRGRASGRGVERALGRVVSVALARREGIGIFESCFRIARKCCRLEAPLWSQVGGSSWLGMAPPLCCGVTSALGAPLPSAARTPPLGGWAPAKLTGKWPLFERSVVMVRGGAAAGLSARLLVAEPTPLNPLPKAPQRAAWGSERRASALFDARISQRRRSAAEPTQPGQAARDHLGHLFGRGYCQTRANPMIAAVAWRGPRFAEAATCPWPSGWRKSGETSLFEIYGRPGEIRGLRLQDVAPPAAAPSGGRRYLSATPREQGASDVSRTGEFDAAVRLDLERQAGLSQGLLATAAARRRGGAPAAAPLSAVSQRELAGAWRDVLCALGLAEPAACNVNQLRRSGPNRDSAAAVRHLEQIRRRGRWKSWSSGCRCEKGAAACCVGETRRRCVGEFCCLCGDSLTPDMLRRLKTVEGEGVTREKLAASGYFDALDAKFAPAPRDTLRRLSLSAASTVEGSPRPHRPLLIGGPRDWRESPRCLAGAAMALAATRAPWLSRSRSGSARVPDTRKRGTTTVMRTGTRSSILT</sequence>
<dbReference type="EMBL" id="CAUYUJ010006091">
    <property type="protein sequence ID" value="CAK0816081.1"/>
    <property type="molecule type" value="Genomic_DNA"/>
</dbReference>
<dbReference type="Proteomes" id="UP001189429">
    <property type="component" value="Unassembled WGS sequence"/>
</dbReference>
<keyword evidence="3" id="KW-1185">Reference proteome</keyword>